<evidence type="ECO:0000313" key="3">
    <source>
        <dbReference type="EMBL" id="GAA4896617.1"/>
    </source>
</evidence>
<dbReference type="InterPro" id="IPR008279">
    <property type="entry name" value="PEP-util_enz_mobile_dom"/>
</dbReference>
<feature type="domain" description="PEP-utilising enzyme mobile" evidence="2">
    <location>
        <begin position="538"/>
        <end position="608"/>
    </location>
</feature>
<dbReference type="InterPro" id="IPR036637">
    <property type="entry name" value="Phosphohistidine_dom_sf"/>
</dbReference>
<feature type="region of interest" description="Disordered" evidence="1">
    <location>
        <begin position="1"/>
        <end position="21"/>
    </location>
</feature>
<gene>
    <name evidence="3" type="ORF">GCM10023203_58860</name>
</gene>
<dbReference type="Gene3D" id="3.50.30.10">
    <property type="entry name" value="Phosphohistidine domain"/>
    <property type="match status" value="1"/>
</dbReference>
<dbReference type="Proteomes" id="UP001500457">
    <property type="component" value="Unassembled WGS sequence"/>
</dbReference>
<feature type="compositionally biased region" description="Low complexity" evidence="1">
    <location>
        <begin position="1"/>
        <end position="10"/>
    </location>
</feature>
<proteinExistence type="predicted"/>
<name>A0ABP9FAG1_9PSEU</name>
<dbReference type="PANTHER" id="PTHR43615:SF1">
    <property type="entry name" value="PPDK_N DOMAIN-CONTAINING PROTEIN"/>
    <property type="match status" value="1"/>
</dbReference>
<reference evidence="4" key="1">
    <citation type="journal article" date="2019" name="Int. J. Syst. Evol. Microbiol.">
        <title>The Global Catalogue of Microorganisms (GCM) 10K type strain sequencing project: providing services to taxonomists for standard genome sequencing and annotation.</title>
        <authorList>
            <consortium name="The Broad Institute Genomics Platform"/>
            <consortium name="The Broad Institute Genome Sequencing Center for Infectious Disease"/>
            <person name="Wu L."/>
            <person name="Ma J."/>
        </authorList>
    </citation>
    <scope>NUCLEOTIDE SEQUENCE [LARGE SCALE GENOMIC DNA]</scope>
    <source>
        <strain evidence="4">JCM 17983</strain>
    </source>
</reference>
<organism evidence="3 4">
    <name type="scientific">Actinomycetospora straminea</name>
    <dbReference type="NCBI Taxonomy" id="663607"/>
    <lineage>
        <taxon>Bacteria</taxon>
        <taxon>Bacillati</taxon>
        <taxon>Actinomycetota</taxon>
        <taxon>Actinomycetes</taxon>
        <taxon>Pseudonocardiales</taxon>
        <taxon>Pseudonocardiaceae</taxon>
        <taxon>Actinomycetospora</taxon>
    </lineage>
</organism>
<evidence type="ECO:0000313" key="4">
    <source>
        <dbReference type="Proteomes" id="UP001500457"/>
    </source>
</evidence>
<dbReference type="NCBIfam" id="NF006151">
    <property type="entry name" value="PRK08296.1-3"/>
    <property type="match status" value="1"/>
</dbReference>
<evidence type="ECO:0000259" key="2">
    <source>
        <dbReference type="Pfam" id="PF00391"/>
    </source>
</evidence>
<protein>
    <submittedName>
        <fullName evidence="3">PEP-utilizing enzyme</fullName>
    </submittedName>
</protein>
<dbReference type="RefSeq" id="WP_274235249.1">
    <property type="nucleotide sequence ID" value="NZ_BAABHQ010000030.1"/>
</dbReference>
<dbReference type="SUPFAM" id="SSF52009">
    <property type="entry name" value="Phosphohistidine domain"/>
    <property type="match status" value="1"/>
</dbReference>
<dbReference type="PANTHER" id="PTHR43615">
    <property type="entry name" value="PHOSPHOENOLPYRUVATE SYNTHASE-RELATED"/>
    <property type="match status" value="1"/>
</dbReference>
<dbReference type="InterPro" id="IPR051549">
    <property type="entry name" value="PEP_Utilizing_Enz"/>
</dbReference>
<dbReference type="NCBIfam" id="NF006153">
    <property type="entry name" value="PRK08296.1-5"/>
    <property type="match status" value="1"/>
</dbReference>
<sequence>MSSAAPSAPSGPTPGGRFPLPSEIGPVAGAEGWEEMYPYFSRFQPEDDGRFWFYNSMHFPEVVPAFDGLTSEIPYTAIGANTARLFSFPTTLGIEYRIVNGRVYITANPVTDPAQVEARLAHFQERAGHYYAHWDQLYAGWQQRIEALIAEIEAVEVPHLGDLDDLAVVTGARGYASNHLLREEFHRCIDLYSKMWHHHTEFLMLGYGAYVVFFEFCQQAFPEMGDQTVARMVAGMDVTMYRPDDELKKLAGLAVELDLADLFVEGSEPDKVLSGLAERGEAGRRWLAALEVAKDPWFHVSVGDGFYHHHLSWADDLTVPFAALPRYVEQIRAGEDLTRPTERLAQERDRIAGEYRALLGSEDEQAAFDQMLGLCRQVFPYIESHKFYCEHWFTTRFFQKIRAFGGLLAERGVLAEADDVFHLRHLEVEDALADVQLAWASGGRELGARHWQPIVARRKEILGALAGWSPPPALGPVPETMNDPAVKMLWGITDATIETWLGAEALDADTVRGYAASPGVVEGDARVLMNVNDIGSVREGEVLVCPVTAPSWGPVFGKIAAAVSDIGGTMSHAAIVAREYGMPAVVGTGQATAKIRTGDRVRVDGDRGVVTVLR</sequence>
<comment type="caution">
    <text evidence="3">The sequence shown here is derived from an EMBL/GenBank/DDBJ whole genome shotgun (WGS) entry which is preliminary data.</text>
</comment>
<evidence type="ECO:0000256" key="1">
    <source>
        <dbReference type="SAM" id="MobiDB-lite"/>
    </source>
</evidence>
<dbReference type="EMBL" id="BAABHQ010000030">
    <property type="protein sequence ID" value="GAA4896617.1"/>
    <property type="molecule type" value="Genomic_DNA"/>
</dbReference>
<dbReference type="Pfam" id="PF00391">
    <property type="entry name" value="PEP-utilizers"/>
    <property type="match status" value="1"/>
</dbReference>
<keyword evidence="4" id="KW-1185">Reference proteome</keyword>
<accession>A0ABP9FAG1</accession>